<dbReference type="Proteomes" id="UP000002320">
    <property type="component" value="Unassembled WGS sequence"/>
</dbReference>
<dbReference type="AlphaFoldDB" id="B0WQQ2"/>
<sequence length="65" mass="7316">MSDHGQMLSSWDGKNDLVRDLPEQPYGHDAMLQLFISGGSRRRLRCRLLQEMDGVKADIIQDGGT</sequence>
<proteinExistence type="predicted"/>
<reference evidence="2" key="2">
    <citation type="submission" date="2021-02" db="UniProtKB">
        <authorList>
            <consortium name="EnsemblMetazoa"/>
        </authorList>
    </citation>
    <scope>IDENTIFICATION</scope>
    <source>
        <strain evidence="2">JHB</strain>
    </source>
</reference>
<evidence type="ECO:0000313" key="3">
    <source>
        <dbReference type="Proteomes" id="UP000002320"/>
    </source>
</evidence>
<gene>
    <name evidence="2" type="primary">6041824</name>
    <name evidence="1" type="ORF">CpipJ_CPIJ009551</name>
</gene>
<name>B0WQQ2_CULQU</name>
<protein>
    <submittedName>
        <fullName evidence="1 2">Uncharacterized protein</fullName>
    </submittedName>
</protein>
<dbReference type="EMBL" id="DS232043">
    <property type="protein sequence ID" value="EDS32971.1"/>
    <property type="molecule type" value="Genomic_DNA"/>
</dbReference>
<dbReference type="VEuPathDB" id="VectorBase:CPIJ009551"/>
<dbReference type="KEGG" id="cqu:CpipJ_CPIJ009551"/>
<reference evidence="1" key="1">
    <citation type="submission" date="2007-03" db="EMBL/GenBank/DDBJ databases">
        <title>Annotation of Culex pipiens quinquefasciatus.</title>
        <authorList>
            <consortium name="The Broad Institute Genome Sequencing Platform"/>
            <person name="Atkinson P.W."/>
            <person name="Hemingway J."/>
            <person name="Christensen B.M."/>
            <person name="Higgs S."/>
            <person name="Kodira C."/>
            <person name="Hannick L."/>
            <person name="Megy K."/>
            <person name="O'Leary S."/>
            <person name="Pearson M."/>
            <person name="Haas B.J."/>
            <person name="Mauceli E."/>
            <person name="Wortman J.R."/>
            <person name="Lee N.H."/>
            <person name="Guigo R."/>
            <person name="Stanke M."/>
            <person name="Alvarado L."/>
            <person name="Amedeo P."/>
            <person name="Antoine C.H."/>
            <person name="Arensburger P."/>
            <person name="Bidwell S.L."/>
            <person name="Crawford M."/>
            <person name="Camaro F."/>
            <person name="Devon K."/>
            <person name="Engels R."/>
            <person name="Hammond M."/>
            <person name="Howarth C."/>
            <person name="Koehrsen M."/>
            <person name="Lawson D."/>
            <person name="Montgomery P."/>
            <person name="Nene V."/>
            <person name="Nusbaum C."/>
            <person name="Puiu D."/>
            <person name="Romero-Severson J."/>
            <person name="Severson D.W."/>
            <person name="Shumway M."/>
            <person name="Sisk P."/>
            <person name="Stolte C."/>
            <person name="Zeng Q."/>
            <person name="Eisenstadt E."/>
            <person name="Fraser-Liggett C."/>
            <person name="Strausberg R."/>
            <person name="Galagan J."/>
            <person name="Birren B."/>
            <person name="Collins F.H."/>
        </authorList>
    </citation>
    <scope>NUCLEOTIDE SEQUENCE [LARGE SCALE GENOMIC DNA]</scope>
    <source>
        <strain evidence="1">JHB</strain>
    </source>
</reference>
<evidence type="ECO:0000313" key="2">
    <source>
        <dbReference type="EnsemblMetazoa" id="CPIJ009551-PA"/>
    </source>
</evidence>
<accession>B0WQQ2</accession>
<dbReference type="EnsemblMetazoa" id="CPIJ009551-RA">
    <property type="protein sequence ID" value="CPIJ009551-PA"/>
    <property type="gene ID" value="CPIJ009551"/>
</dbReference>
<dbReference type="HOGENOM" id="CLU_2851875_0_0_1"/>
<organism>
    <name type="scientific">Culex quinquefasciatus</name>
    <name type="common">Southern house mosquito</name>
    <name type="synonym">Culex pungens</name>
    <dbReference type="NCBI Taxonomy" id="7176"/>
    <lineage>
        <taxon>Eukaryota</taxon>
        <taxon>Metazoa</taxon>
        <taxon>Ecdysozoa</taxon>
        <taxon>Arthropoda</taxon>
        <taxon>Hexapoda</taxon>
        <taxon>Insecta</taxon>
        <taxon>Pterygota</taxon>
        <taxon>Neoptera</taxon>
        <taxon>Endopterygota</taxon>
        <taxon>Diptera</taxon>
        <taxon>Nematocera</taxon>
        <taxon>Culicoidea</taxon>
        <taxon>Culicidae</taxon>
        <taxon>Culicinae</taxon>
        <taxon>Culicini</taxon>
        <taxon>Culex</taxon>
        <taxon>Culex</taxon>
    </lineage>
</organism>
<evidence type="ECO:0000313" key="1">
    <source>
        <dbReference type="EMBL" id="EDS32971.1"/>
    </source>
</evidence>
<dbReference type="InParanoid" id="B0WQQ2"/>
<keyword evidence="3" id="KW-1185">Reference proteome</keyword>